<dbReference type="GeneID" id="28829708"/>
<dbReference type="Proteomes" id="UP000070700">
    <property type="component" value="Unassembled WGS sequence"/>
</dbReference>
<evidence type="ECO:0000313" key="1">
    <source>
        <dbReference type="EMBL" id="KUJ16023.1"/>
    </source>
</evidence>
<organism evidence="1 2">
    <name type="scientific">Mollisia scopiformis</name>
    <name type="common">Conifer needle endophyte fungus</name>
    <name type="synonym">Phialocephala scopiformis</name>
    <dbReference type="NCBI Taxonomy" id="149040"/>
    <lineage>
        <taxon>Eukaryota</taxon>
        <taxon>Fungi</taxon>
        <taxon>Dikarya</taxon>
        <taxon>Ascomycota</taxon>
        <taxon>Pezizomycotina</taxon>
        <taxon>Leotiomycetes</taxon>
        <taxon>Helotiales</taxon>
        <taxon>Mollisiaceae</taxon>
        <taxon>Mollisia</taxon>
    </lineage>
</organism>
<dbReference type="EMBL" id="KQ947417">
    <property type="protein sequence ID" value="KUJ16023.1"/>
    <property type="molecule type" value="Genomic_DNA"/>
</dbReference>
<dbReference type="InterPro" id="IPR043519">
    <property type="entry name" value="NT_sf"/>
</dbReference>
<dbReference type="Gene3D" id="3.30.460.40">
    <property type="match status" value="1"/>
</dbReference>
<dbReference type="SUPFAM" id="SSF81301">
    <property type="entry name" value="Nucleotidyltransferase"/>
    <property type="match status" value="1"/>
</dbReference>
<keyword evidence="2" id="KW-1185">Reference proteome</keyword>
<sequence length="236" mass="26216">MEALQLKVALRILGHAGIPTCLVGELALNYYNVPRVLHDIEICVPENMVLKAASLLRGTGLFEPDEIEEFDLYNEYKRGCPRLRSSSWISPSSALVILGDKIYGLNPISKNVLSRDKVPSNPSYSSQIMDLIPPAEINQLPIPRLPVLLVGLCRRFLESHDDVAMIAAEQLVDGMDLDDGWCDRNLSGVSSAVLEMSSRLVAGKTSRLDDFSENTITCFIANEDEVERVRRIPGYE</sequence>
<protein>
    <submittedName>
        <fullName evidence="1">Uncharacterized protein</fullName>
    </submittedName>
</protein>
<dbReference type="OrthoDB" id="3259529at2759"/>
<dbReference type="InParanoid" id="A0A194X774"/>
<dbReference type="AlphaFoldDB" id="A0A194X774"/>
<evidence type="ECO:0000313" key="2">
    <source>
        <dbReference type="Proteomes" id="UP000070700"/>
    </source>
</evidence>
<reference evidence="1 2" key="1">
    <citation type="submission" date="2015-10" db="EMBL/GenBank/DDBJ databases">
        <title>Full genome of DAOMC 229536 Phialocephala scopiformis, a fungal endophyte of spruce producing the potent anti-insectan compound rugulosin.</title>
        <authorList>
            <consortium name="DOE Joint Genome Institute"/>
            <person name="Walker A.K."/>
            <person name="Frasz S.L."/>
            <person name="Seifert K.A."/>
            <person name="Miller J.D."/>
            <person name="Mondo S.J."/>
            <person name="Labutti K."/>
            <person name="Lipzen A."/>
            <person name="Dockter R."/>
            <person name="Kennedy M."/>
            <person name="Grigoriev I.V."/>
            <person name="Spatafora J.W."/>
        </authorList>
    </citation>
    <scope>NUCLEOTIDE SEQUENCE [LARGE SCALE GENOMIC DNA]</scope>
    <source>
        <strain evidence="1 2">CBS 120377</strain>
    </source>
</reference>
<gene>
    <name evidence="1" type="ORF">LY89DRAFT_735167</name>
</gene>
<accession>A0A194X774</accession>
<proteinExistence type="predicted"/>
<name>A0A194X774_MOLSC</name>
<dbReference type="RefSeq" id="XP_018070378.1">
    <property type="nucleotide sequence ID" value="XM_018219982.1"/>
</dbReference>
<dbReference type="KEGG" id="psco:LY89DRAFT_735167"/>